<dbReference type="AlphaFoldDB" id="A0A0F4ZGG3"/>
<protein>
    <recommendedName>
        <fullName evidence="4">laccase</fullName>
        <ecNumber evidence="4">1.10.3.2</ecNumber>
    </recommendedName>
</protein>
<feature type="domain" description="Plastocyanin-like" evidence="14">
    <location>
        <begin position="424"/>
        <end position="550"/>
    </location>
</feature>
<evidence type="ECO:0000256" key="3">
    <source>
        <dbReference type="ARBA" id="ARBA00010609"/>
    </source>
</evidence>
<feature type="domain" description="Plastocyanin-like" evidence="13">
    <location>
        <begin position="203"/>
        <end position="348"/>
    </location>
</feature>
<dbReference type="Pfam" id="PF07731">
    <property type="entry name" value="Cu-oxidase_2"/>
    <property type="match status" value="1"/>
</dbReference>
<evidence type="ECO:0000313" key="17">
    <source>
        <dbReference type="Proteomes" id="UP000033483"/>
    </source>
</evidence>
<keyword evidence="8" id="KW-0186">Copper</keyword>
<dbReference type="EMBL" id="LAEV01001070">
    <property type="protein sequence ID" value="KKA28993.1"/>
    <property type="molecule type" value="Genomic_DNA"/>
</dbReference>
<dbReference type="InterPro" id="IPR033138">
    <property type="entry name" value="Cu_oxidase_CS"/>
</dbReference>
<dbReference type="InterPro" id="IPR002355">
    <property type="entry name" value="Cu_oxidase_Cu_BS"/>
</dbReference>
<dbReference type="GO" id="GO:0046274">
    <property type="term" value="P:lignin catabolic process"/>
    <property type="evidence" value="ECO:0007669"/>
    <property type="project" value="UniProtKB-KW"/>
</dbReference>
<dbReference type="GO" id="GO:0052716">
    <property type="term" value="F:hydroquinone:oxygen oxidoreductase activity"/>
    <property type="evidence" value="ECO:0007669"/>
    <property type="project" value="UniProtKB-EC"/>
</dbReference>
<dbReference type="FunFam" id="2.60.40.420:FF:000021">
    <property type="entry name" value="Extracellular dihydrogeodin oxidase/laccase"/>
    <property type="match status" value="1"/>
</dbReference>
<reference evidence="16 17" key="1">
    <citation type="submission" date="2015-03" db="EMBL/GenBank/DDBJ databases">
        <authorList>
            <person name="Radwan O."/>
            <person name="Al-Naeli F.A."/>
            <person name="Rendon G.A."/>
            <person name="Fields C."/>
        </authorList>
    </citation>
    <scope>NUCLEOTIDE SEQUENCE [LARGE SCALE GENOMIC DNA]</scope>
    <source>
        <strain evidence="16">CR-DP1</strain>
    </source>
</reference>
<keyword evidence="7" id="KW-0560">Oxidoreductase</keyword>
<comment type="caution">
    <text evidence="16">The sequence shown here is derived from an EMBL/GenBank/DDBJ whole genome shotgun (WGS) entry which is preliminary data.</text>
</comment>
<evidence type="ECO:0000259" key="14">
    <source>
        <dbReference type="Pfam" id="PF07731"/>
    </source>
</evidence>
<evidence type="ECO:0000256" key="8">
    <source>
        <dbReference type="ARBA" id="ARBA00023008"/>
    </source>
</evidence>
<dbReference type="CDD" id="cd13854">
    <property type="entry name" value="CuRO_1_MaLCC_like"/>
    <property type="match status" value="1"/>
</dbReference>
<feature type="signal peptide" evidence="12">
    <location>
        <begin position="1"/>
        <end position="20"/>
    </location>
</feature>
<evidence type="ECO:0000256" key="1">
    <source>
        <dbReference type="ARBA" id="ARBA00000349"/>
    </source>
</evidence>
<dbReference type="Gene3D" id="2.60.40.420">
    <property type="entry name" value="Cupredoxins - blue copper proteins"/>
    <property type="match status" value="3"/>
</dbReference>
<evidence type="ECO:0000256" key="4">
    <source>
        <dbReference type="ARBA" id="ARBA00012297"/>
    </source>
</evidence>
<dbReference type="Pfam" id="PF00394">
    <property type="entry name" value="Cu-oxidase"/>
    <property type="match status" value="1"/>
</dbReference>
<keyword evidence="11" id="KW-0439">Lignin degradation</keyword>
<keyword evidence="10" id="KW-0325">Glycoprotein</keyword>
<dbReference type="GO" id="GO:0005507">
    <property type="term" value="F:copper ion binding"/>
    <property type="evidence" value="ECO:0007669"/>
    <property type="project" value="InterPro"/>
</dbReference>
<dbReference type="Proteomes" id="UP000033483">
    <property type="component" value="Unassembled WGS sequence"/>
</dbReference>
<sequence>MKSFIGTVGALALTVKTVSATPMLFNQPTTKRATSCNTASNRTCWTTDGFDINTNYMTDYPDTGVTRKYVLYLDRVEGANLDGTVKNLSMLVNGTYPGPTLFADWGDDIEITVFNNLTTNGTSIHWHGLTQLNSNIMDGVNGVTECPTTPGSSHTYKFKVTQYGTSWYHSHYSTQYGNGAWGTLIFNGPASANYDIDLGTYPISDYLYKTAEAIYAEQIIPSPGVPPSPDNILFNGSHVNAEGEGHYNVVKLTKGKTHRLRLINPSVDAELVLKLNKHNMTVIQTDFVPITPYETESLFLGIGQRADVLITADQDVDSYWFNLTWPDNGLCGSSKVSKPASIFRYEGAAEENPTDEGTVPTDLVCDDKIDYKPVVALSVPSESFAESIDATLNVDLTTKAWDNIDSRVYWTVSESPMNVSWGHPTLQYISENSTTYPTDLNALIVPENQTWAYWVINNELSVPHPLHLHGHDFFILGSSGPLDTAAKFNASTDLASLNFKDPARRDVTMLPGNGWVVMAFENNNPGAWVMHCHIAWHVASGLSVQFVEQANKVKELFDLPSVLDERCTAWNEYEAVTPYKKDDSGL</sequence>
<gene>
    <name evidence="16" type="ORF">TD95_004147</name>
</gene>
<dbReference type="PROSITE" id="PS00080">
    <property type="entry name" value="MULTICOPPER_OXIDASE2"/>
    <property type="match status" value="1"/>
</dbReference>
<evidence type="ECO:0000259" key="13">
    <source>
        <dbReference type="Pfam" id="PF00394"/>
    </source>
</evidence>
<evidence type="ECO:0000256" key="9">
    <source>
        <dbReference type="ARBA" id="ARBA00023157"/>
    </source>
</evidence>
<dbReference type="EC" id="1.10.3.2" evidence="4"/>
<comment type="similarity">
    <text evidence="3">Belongs to the multicopper oxidase family.</text>
</comment>
<evidence type="ECO:0000256" key="12">
    <source>
        <dbReference type="SAM" id="SignalP"/>
    </source>
</evidence>
<comment type="cofactor">
    <cofactor evidence="2">
        <name>Cu cation</name>
        <dbReference type="ChEBI" id="CHEBI:23378"/>
    </cofactor>
</comment>
<dbReference type="InterPro" id="IPR008972">
    <property type="entry name" value="Cupredoxin"/>
</dbReference>
<name>A0A0F4ZGG3_9PEZI</name>
<evidence type="ECO:0000313" key="16">
    <source>
        <dbReference type="EMBL" id="KKA28993.1"/>
    </source>
</evidence>
<evidence type="ECO:0000259" key="15">
    <source>
        <dbReference type="Pfam" id="PF07732"/>
    </source>
</evidence>
<evidence type="ECO:0000256" key="5">
    <source>
        <dbReference type="ARBA" id="ARBA00022723"/>
    </source>
</evidence>
<accession>A0A0F4ZGG3</accession>
<proteinExistence type="inferred from homology"/>
<dbReference type="InterPro" id="IPR011706">
    <property type="entry name" value="Cu-oxidase_C"/>
</dbReference>
<dbReference type="OrthoDB" id="2121828at2759"/>
<feature type="domain" description="Plastocyanin-like" evidence="15">
    <location>
        <begin position="79"/>
        <end position="189"/>
    </location>
</feature>
<keyword evidence="6 12" id="KW-0732">Signal</keyword>
<dbReference type="PANTHER" id="PTHR11709:SF87">
    <property type="entry name" value="LACCASE"/>
    <property type="match status" value="1"/>
</dbReference>
<dbReference type="InterPro" id="IPR011707">
    <property type="entry name" value="Cu-oxidase-like_N"/>
</dbReference>
<dbReference type="InterPro" id="IPR001117">
    <property type="entry name" value="Cu-oxidase_2nd"/>
</dbReference>
<dbReference type="PROSITE" id="PS00079">
    <property type="entry name" value="MULTICOPPER_OXIDASE1"/>
    <property type="match status" value="1"/>
</dbReference>
<dbReference type="FunFam" id="2.60.40.420:FF:000045">
    <property type="entry name" value="Laccase 2"/>
    <property type="match status" value="1"/>
</dbReference>
<feature type="chain" id="PRO_5002482648" description="laccase" evidence="12">
    <location>
        <begin position="21"/>
        <end position="586"/>
    </location>
</feature>
<keyword evidence="17" id="KW-1185">Reference proteome</keyword>
<comment type="catalytic activity">
    <reaction evidence="1">
        <text>4 hydroquinone + O2 = 4 benzosemiquinone + 2 H2O</text>
        <dbReference type="Rhea" id="RHEA:11276"/>
        <dbReference type="ChEBI" id="CHEBI:15377"/>
        <dbReference type="ChEBI" id="CHEBI:15379"/>
        <dbReference type="ChEBI" id="CHEBI:17594"/>
        <dbReference type="ChEBI" id="CHEBI:17977"/>
        <dbReference type="EC" id="1.10.3.2"/>
    </reaction>
</comment>
<dbReference type="SUPFAM" id="SSF49503">
    <property type="entry name" value="Cupredoxins"/>
    <property type="match status" value="3"/>
</dbReference>
<evidence type="ECO:0000256" key="7">
    <source>
        <dbReference type="ARBA" id="ARBA00023002"/>
    </source>
</evidence>
<keyword evidence="9" id="KW-1015">Disulfide bond</keyword>
<evidence type="ECO:0000256" key="11">
    <source>
        <dbReference type="ARBA" id="ARBA00023185"/>
    </source>
</evidence>
<dbReference type="FunFam" id="2.60.40.420:FF:000046">
    <property type="entry name" value="Multicopper oxidase"/>
    <property type="match status" value="1"/>
</dbReference>
<evidence type="ECO:0000256" key="10">
    <source>
        <dbReference type="ARBA" id="ARBA00023180"/>
    </source>
</evidence>
<keyword evidence="5" id="KW-0479">Metal-binding</keyword>
<dbReference type="InterPro" id="IPR045087">
    <property type="entry name" value="Cu-oxidase_fam"/>
</dbReference>
<dbReference type="PANTHER" id="PTHR11709">
    <property type="entry name" value="MULTI-COPPER OXIDASE"/>
    <property type="match status" value="1"/>
</dbReference>
<dbReference type="Pfam" id="PF07732">
    <property type="entry name" value="Cu-oxidase_3"/>
    <property type="match status" value="1"/>
</dbReference>
<evidence type="ECO:0000256" key="6">
    <source>
        <dbReference type="ARBA" id="ARBA00022729"/>
    </source>
</evidence>
<dbReference type="CDD" id="cd13901">
    <property type="entry name" value="CuRO_3_MaLCC_like"/>
    <property type="match status" value="1"/>
</dbReference>
<evidence type="ECO:0000256" key="2">
    <source>
        <dbReference type="ARBA" id="ARBA00001935"/>
    </source>
</evidence>
<organism evidence="16 17">
    <name type="scientific">Thielaviopsis punctulata</name>
    <dbReference type="NCBI Taxonomy" id="72032"/>
    <lineage>
        <taxon>Eukaryota</taxon>
        <taxon>Fungi</taxon>
        <taxon>Dikarya</taxon>
        <taxon>Ascomycota</taxon>
        <taxon>Pezizomycotina</taxon>
        <taxon>Sordariomycetes</taxon>
        <taxon>Hypocreomycetidae</taxon>
        <taxon>Microascales</taxon>
        <taxon>Ceratocystidaceae</taxon>
        <taxon>Thielaviopsis</taxon>
    </lineage>
</organism>